<keyword evidence="2" id="KW-1185">Reference proteome</keyword>
<dbReference type="Proteomes" id="UP000005801">
    <property type="component" value="Unassembled WGS sequence"/>
</dbReference>
<protein>
    <submittedName>
        <fullName evidence="1">Uncharacterized protein</fullName>
    </submittedName>
</protein>
<name>A6GH55_9BACT</name>
<sequence>MNIDPTILDILGALVLLLLGGGTGYGVRVTRGDALTERLASIQEQLTEAVSTLDGLVKGDLVQLRERSYKHGSALARHEADIEEVFDALTIYMTHADGLPEAARETIMGKLARKRRRGTTGPISRS</sequence>
<dbReference type="RefSeq" id="WP_006976043.1">
    <property type="nucleotide sequence ID" value="NZ_ABCS01000115.1"/>
</dbReference>
<gene>
    <name evidence="1" type="ORF">PPSIR1_10980</name>
</gene>
<organism evidence="1 2">
    <name type="scientific">Plesiocystis pacifica SIR-1</name>
    <dbReference type="NCBI Taxonomy" id="391625"/>
    <lineage>
        <taxon>Bacteria</taxon>
        <taxon>Pseudomonadati</taxon>
        <taxon>Myxococcota</taxon>
        <taxon>Polyangia</taxon>
        <taxon>Nannocystales</taxon>
        <taxon>Nannocystaceae</taxon>
        <taxon>Plesiocystis</taxon>
    </lineage>
</organism>
<dbReference type="EMBL" id="ABCS01000115">
    <property type="protein sequence ID" value="EDM74777.1"/>
    <property type="molecule type" value="Genomic_DNA"/>
</dbReference>
<reference evidence="1 2" key="1">
    <citation type="submission" date="2007-06" db="EMBL/GenBank/DDBJ databases">
        <authorList>
            <person name="Shimkets L."/>
            <person name="Ferriera S."/>
            <person name="Johnson J."/>
            <person name="Kravitz S."/>
            <person name="Beeson K."/>
            <person name="Sutton G."/>
            <person name="Rogers Y.-H."/>
            <person name="Friedman R."/>
            <person name="Frazier M."/>
            <person name="Venter J.C."/>
        </authorList>
    </citation>
    <scope>NUCLEOTIDE SEQUENCE [LARGE SCALE GENOMIC DNA]</scope>
    <source>
        <strain evidence="1 2">SIR-1</strain>
    </source>
</reference>
<proteinExistence type="predicted"/>
<evidence type="ECO:0000313" key="2">
    <source>
        <dbReference type="Proteomes" id="UP000005801"/>
    </source>
</evidence>
<dbReference type="AlphaFoldDB" id="A6GH55"/>
<comment type="caution">
    <text evidence="1">The sequence shown here is derived from an EMBL/GenBank/DDBJ whole genome shotgun (WGS) entry which is preliminary data.</text>
</comment>
<evidence type="ECO:0000313" key="1">
    <source>
        <dbReference type="EMBL" id="EDM74777.1"/>
    </source>
</evidence>
<accession>A6GH55</accession>